<evidence type="ECO:0000313" key="7">
    <source>
        <dbReference type="Proteomes" id="UP000771749"/>
    </source>
</evidence>
<dbReference type="Pfam" id="PF00877">
    <property type="entry name" value="NLPC_P60"/>
    <property type="match status" value="1"/>
</dbReference>
<gene>
    <name evidence="6" type="ORF">IAC07_07375</name>
</gene>
<evidence type="ECO:0000256" key="1">
    <source>
        <dbReference type="ARBA" id="ARBA00007074"/>
    </source>
</evidence>
<keyword evidence="4" id="KW-0788">Thiol protease</keyword>
<dbReference type="Gene3D" id="3.90.1720.10">
    <property type="entry name" value="endopeptidase domain like (from Nostoc punctiforme)"/>
    <property type="match status" value="1"/>
</dbReference>
<dbReference type="EMBL" id="JADIMJ010000112">
    <property type="protein sequence ID" value="MBO8454523.1"/>
    <property type="molecule type" value="Genomic_DNA"/>
</dbReference>
<dbReference type="Gene3D" id="2.30.30.40">
    <property type="entry name" value="SH3 Domains"/>
    <property type="match status" value="2"/>
</dbReference>
<name>A0A940IH01_9BACT</name>
<dbReference type="SUPFAM" id="SSF54001">
    <property type="entry name" value="Cysteine proteinases"/>
    <property type="match status" value="1"/>
</dbReference>
<dbReference type="InterPro" id="IPR038765">
    <property type="entry name" value="Papain-like_cys_pep_sf"/>
</dbReference>
<dbReference type="PANTHER" id="PTHR47053">
    <property type="entry name" value="MUREIN DD-ENDOPEPTIDASE MEPH-RELATED"/>
    <property type="match status" value="1"/>
</dbReference>
<evidence type="ECO:0000256" key="2">
    <source>
        <dbReference type="ARBA" id="ARBA00022670"/>
    </source>
</evidence>
<sequence length="353" mass="39129">MKKFAVTDFSVTNLREKPDFPSELGNQLLMGTPVEIIDSAGYWRQVASPEPYRAWCVDMSLAEMDSTELAAYIAAPKFIFTNWHGHLYERPDVNSVRISDLVTGDLLCAIKPSADGGTDGKGHPQKRRRTDGRKGKFIKVWLPSGRAGYVLKKNVEVFSDWAAKTEASASGIISAAEKFLGVPYLWGGTSVKGVDCSGFTRMVFFLNGVLLPRNASRQAMSGKEIPVEISRPALSSGGELPEPQMKGEMLRRIALLEPGDLIFFGTKETDGPGEEERDRITHVGIYVGNGRFIHASRIVRRGSLIPGDEDYYDLSYKMIAARRVIGEEDKGTGIIRILHSPAYFPRENQPRQD</sequence>
<keyword evidence="2" id="KW-0645">Protease</keyword>
<dbReference type="PROSITE" id="PS51935">
    <property type="entry name" value="NLPC_P60"/>
    <property type="match status" value="1"/>
</dbReference>
<dbReference type="InterPro" id="IPR000064">
    <property type="entry name" value="NLP_P60_dom"/>
</dbReference>
<dbReference type="GO" id="GO:0006508">
    <property type="term" value="P:proteolysis"/>
    <property type="evidence" value="ECO:0007669"/>
    <property type="project" value="UniProtKB-KW"/>
</dbReference>
<comment type="similarity">
    <text evidence="1">Belongs to the peptidase C40 family.</text>
</comment>
<organism evidence="6 7">
    <name type="scientific">Candidatus Cryptobacteroides gallistercoris</name>
    <dbReference type="NCBI Taxonomy" id="2840765"/>
    <lineage>
        <taxon>Bacteria</taxon>
        <taxon>Pseudomonadati</taxon>
        <taxon>Bacteroidota</taxon>
        <taxon>Bacteroidia</taxon>
        <taxon>Bacteroidales</taxon>
        <taxon>Candidatus Cryptobacteroides</taxon>
    </lineage>
</organism>
<keyword evidence="3" id="KW-0378">Hydrolase</keyword>
<reference evidence="6" key="1">
    <citation type="submission" date="2020-10" db="EMBL/GenBank/DDBJ databases">
        <authorList>
            <person name="Gilroy R."/>
        </authorList>
    </citation>
    <scope>NUCLEOTIDE SEQUENCE</scope>
    <source>
        <strain evidence="6">F1-3629</strain>
    </source>
</reference>
<comment type="caution">
    <text evidence="6">The sequence shown here is derived from an EMBL/GenBank/DDBJ whole genome shotgun (WGS) entry which is preliminary data.</text>
</comment>
<dbReference type="InterPro" id="IPR051202">
    <property type="entry name" value="Peptidase_C40"/>
</dbReference>
<evidence type="ECO:0000256" key="3">
    <source>
        <dbReference type="ARBA" id="ARBA00022801"/>
    </source>
</evidence>
<accession>A0A940IH01</accession>
<evidence type="ECO:0000259" key="5">
    <source>
        <dbReference type="PROSITE" id="PS51935"/>
    </source>
</evidence>
<protein>
    <submittedName>
        <fullName evidence="6">C40 family peptidase</fullName>
    </submittedName>
</protein>
<evidence type="ECO:0000256" key="4">
    <source>
        <dbReference type="ARBA" id="ARBA00022807"/>
    </source>
</evidence>
<dbReference type="Proteomes" id="UP000771749">
    <property type="component" value="Unassembled WGS sequence"/>
</dbReference>
<proteinExistence type="inferred from homology"/>
<feature type="domain" description="NlpC/P60" evidence="5">
    <location>
        <begin position="166"/>
        <end position="325"/>
    </location>
</feature>
<dbReference type="PANTHER" id="PTHR47053:SF1">
    <property type="entry name" value="MUREIN DD-ENDOPEPTIDASE MEPH-RELATED"/>
    <property type="match status" value="1"/>
</dbReference>
<evidence type="ECO:0000313" key="6">
    <source>
        <dbReference type="EMBL" id="MBO8454523.1"/>
    </source>
</evidence>
<reference evidence="6" key="2">
    <citation type="journal article" date="2021" name="PeerJ">
        <title>Extensive microbial diversity within the chicken gut microbiome revealed by metagenomics and culture.</title>
        <authorList>
            <person name="Gilroy R."/>
            <person name="Ravi A."/>
            <person name="Getino M."/>
            <person name="Pursley I."/>
            <person name="Horton D.L."/>
            <person name="Alikhan N.F."/>
            <person name="Baker D."/>
            <person name="Gharbi K."/>
            <person name="Hall N."/>
            <person name="Watson M."/>
            <person name="Adriaenssens E.M."/>
            <person name="Foster-Nyarko E."/>
            <person name="Jarju S."/>
            <person name="Secka A."/>
            <person name="Antonio M."/>
            <person name="Oren A."/>
            <person name="Chaudhuri R.R."/>
            <person name="La Ragione R."/>
            <person name="Hildebrand F."/>
            <person name="Pallen M.J."/>
        </authorList>
    </citation>
    <scope>NUCLEOTIDE SEQUENCE</scope>
    <source>
        <strain evidence="6">F1-3629</strain>
    </source>
</reference>
<dbReference type="GO" id="GO:0008234">
    <property type="term" value="F:cysteine-type peptidase activity"/>
    <property type="evidence" value="ECO:0007669"/>
    <property type="project" value="UniProtKB-KW"/>
</dbReference>
<dbReference type="AlphaFoldDB" id="A0A940IH01"/>